<evidence type="ECO:0000313" key="3">
    <source>
        <dbReference type="EMBL" id="GIJ70106.1"/>
    </source>
</evidence>
<dbReference type="SUPFAM" id="SSF49313">
    <property type="entry name" value="Cadherin-like"/>
    <property type="match status" value="3"/>
</dbReference>
<evidence type="ECO:0000313" key="4">
    <source>
        <dbReference type="Proteomes" id="UP000635606"/>
    </source>
</evidence>
<dbReference type="InterPro" id="IPR013783">
    <property type="entry name" value="Ig-like_fold"/>
</dbReference>
<proteinExistence type="predicted"/>
<name>A0A8J4ECW2_9ACTN</name>
<keyword evidence="2" id="KW-0472">Membrane</keyword>
<organism evidence="3 4">
    <name type="scientific">Virgisporangium ochraceum</name>
    <dbReference type="NCBI Taxonomy" id="65505"/>
    <lineage>
        <taxon>Bacteria</taxon>
        <taxon>Bacillati</taxon>
        <taxon>Actinomycetota</taxon>
        <taxon>Actinomycetes</taxon>
        <taxon>Micromonosporales</taxon>
        <taxon>Micromonosporaceae</taxon>
        <taxon>Virgisporangium</taxon>
    </lineage>
</organism>
<dbReference type="Pfam" id="PF05345">
    <property type="entry name" value="He_PIG"/>
    <property type="match status" value="3"/>
</dbReference>
<evidence type="ECO:0008006" key="5">
    <source>
        <dbReference type="Google" id="ProtNLM"/>
    </source>
</evidence>
<dbReference type="NCBIfam" id="TIGR02532">
    <property type="entry name" value="IV_pilin_GFxxxE"/>
    <property type="match status" value="1"/>
</dbReference>
<dbReference type="Gene3D" id="2.60.40.10">
    <property type="entry name" value="Immunoglobulins"/>
    <property type="match status" value="3"/>
</dbReference>
<keyword evidence="2" id="KW-0812">Transmembrane</keyword>
<dbReference type="InterPro" id="IPR012902">
    <property type="entry name" value="N_methyl_site"/>
</dbReference>
<dbReference type="Pfam" id="PF07963">
    <property type="entry name" value="N_methyl"/>
    <property type="match status" value="1"/>
</dbReference>
<feature type="transmembrane region" description="Helical" evidence="2">
    <location>
        <begin position="12"/>
        <end position="35"/>
    </location>
</feature>
<dbReference type="RefSeq" id="WP_203930001.1">
    <property type="nucleotide sequence ID" value="NZ_BOPH01000072.1"/>
</dbReference>
<evidence type="ECO:0000256" key="2">
    <source>
        <dbReference type="SAM" id="Phobius"/>
    </source>
</evidence>
<feature type="region of interest" description="Disordered" evidence="1">
    <location>
        <begin position="193"/>
        <end position="212"/>
    </location>
</feature>
<dbReference type="GO" id="GO:0005975">
    <property type="term" value="P:carbohydrate metabolic process"/>
    <property type="evidence" value="ECO:0007669"/>
    <property type="project" value="UniProtKB-ARBA"/>
</dbReference>
<dbReference type="GO" id="GO:0005509">
    <property type="term" value="F:calcium ion binding"/>
    <property type="evidence" value="ECO:0007669"/>
    <property type="project" value="InterPro"/>
</dbReference>
<accession>A0A8J4ECW2</accession>
<protein>
    <recommendedName>
        <fullName evidence="5">Prepilin-type N-terminal cleavage/methylation domain-containing protein</fullName>
    </recommendedName>
</protein>
<dbReference type="Proteomes" id="UP000635606">
    <property type="component" value="Unassembled WGS sequence"/>
</dbReference>
<dbReference type="InterPro" id="IPR015919">
    <property type="entry name" value="Cadherin-like_sf"/>
</dbReference>
<dbReference type="EMBL" id="BOPH01000072">
    <property type="protein sequence ID" value="GIJ70106.1"/>
    <property type="molecule type" value="Genomic_DNA"/>
</dbReference>
<keyword evidence="4" id="KW-1185">Reference proteome</keyword>
<feature type="region of interest" description="Disordered" evidence="1">
    <location>
        <begin position="228"/>
        <end position="253"/>
    </location>
</feature>
<dbReference type="AlphaFoldDB" id="A0A8J4ECW2"/>
<comment type="caution">
    <text evidence="3">The sequence shown here is derived from an EMBL/GenBank/DDBJ whole genome shotgun (WGS) entry which is preliminary data.</text>
</comment>
<keyword evidence="2" id="KW-1133">Transmembrane helix</keyword>
<gene>
    <name evidence="3" type="ORF">Voc01_050230</name>
</gene>
<sequence length="460" mass="48139">MPGRRSHDDGVTLIEVLVAIALVGVTMTAVTSFFIRTIDATGQQRGKQVSTHLADSAMERVRALKGSSVADGRKALIDCTPDCTGSPVVTLPGGTNWRNLVDGINVPVLPVVPETVTVAGLSYERYWYVGECRMASLTLLGTTDCGTALPVSSTTAVKMFRVVVAITWSNKNCRAGRCSFVSSTLVSAEPDEPVFNENETAPSPVIENPGNIDTDLGTAVDRTFATTGGAPPVTISGDNLPPGLTLSSNGRLTGTPTTRGSYSVVLRVKDIRGRVGTASFIWTIYSVPKLTNPGNQTTAVGVPVNLAVANTGPGEGTITWTLTGVPPTGITFNASTGVFSGVPTLVRPAVSLTVRATDSRGKFSDAAFTWTTIADWYVATVAAKNSTRNTAIATQTLTAVGGQAPYTWTQTGLPPGLSLNGTTGQITGTPSTVGTYTVTVTARDARFQTRQTSFQWKVTG</sequence>
<dbReference type="GO" id="GO:0016020">
    <property type="term" value="C:membrane"/>
    <property type="evidence" value="ECO:0007669"/>
    <property type="project" value="InterPro"/>
</dbReference>
<evidence type="ECO:0000256" key="1">
    <source>
        <dbReference type="SAM" id="MobiDB-lite"/>
    </source>
</evidence>
<reference evidence="3" key="1">
    <citation type="submission" date="2021-01" db="EMBL/GenBank/DDBJ databases">
        <title>Whole genome shotgun sequence of Virgisporangium ochraceum NBRC 16418.</title>
        <authorList>
            <person name="Komaki H."/>
            <person name="Tamura T."/>
        </authorList>
    </citation>
    <scope>NUCLEOTIDE SEQUENCE</scope>
    <source>
        <strain evidence="3">NBRC 16418</strain>
    </source>
</reference>